<dbReference type="SUPFAM" id="SSF46785">
    <property type="entry name" value="Winged helix' DNA-binding domain"/>
    <property type="match status" value="1"/>
</dbReference>
<gene>
    <name evidence="6" type="ORF">DFP81_101195</name>
</gene>
<evidence type="ECO:0000256" key="1">
    <source>
        <dbReference type="ARBA" id="ARBA00009437"/>
    </source>
</evidence>
<keyword evidence="3" id="KW-0238">DNA-binding</keyword>
<evidence type="ECO:0000256" key="2">
    <source>
        <dbReference type="ARBA" id="ARBA00023015"/>
    </source>
</evidence>
<evidence type="ECO:0000313" key="7">
    <source>
        <dbReference type="Proteomes" id="UP000256542"/>
    </source>
</evidence>
<dbReference type="PRINTS" id="PR00039">
    <property type="entry name" value="HTHLYSR"/>
</dbReference>
<keyword evidence="7" id="KW-1185">Reference proteome</keyword>
<proteinExistence type="inferred from homology"/>
<dbReference type="AlphaFoldDB" id="A0A3E0DT16"/>
<dbReference type="GO" id="GO:0003700">
    <property type="term" value="F:DNA-binding transcription factor activity"/>
    <property type="evidence" value="ECO:0007669"/>
    <property type="project" value="InterPro"/>
</dbReference>
<dbReference type="InterPro" id="IPR000847">
    <property type="entry name" value="LysR_HTH_N"/>
</dbReference>
<dbReference type="Gene3D" id="1.10.10.10">
    <property type="entry name" value="Winged helix-like DNA-binding domain superfamily/Winged helix DNA-binding domain"/>
    <property type="match status" value="1"/>
</dbReference>
<dbReference type="PROSITE" id="PS50931">
    <property type="entry name" value="HTH_LYSR"/>
    <property type="match status" value="1"/>
</dbReference>
<evidence type="ECO:0000259" key="5">
    <source>
        <dbReference type="PROSITE" id="PS50931"/>
    </source>
</evidence>
<dbReference type="Pfam" id="PF03466">
    <property type="entry name" value="LysR_substrate"/>
    <property type="match status" value="1"/>
</dbReference>
<dbReference type="CDD" id="cd08417">
    <property type="entry name" value="PBP2_Nitroaromatics_like"/>
    <property type="match status" value="1"/>
</dbReference>
<evidence type="ECO:0000313" key="6">
    <source>
        <dbReference type="EMBL" id="REG86630.1"/>
    </source>
</evidence>
<dbReference type="EMBL" id="QUNG01000001">
    <property type="protein sequence ID" value="REG86630.1"/>
    <property type="molecule type" value="Genomic_DNA"/>
</dbReference>
<evidence type="ECO:0000256" key="4">
    <source>
        <dbReference type="ARBA" id="ARBA00023163"/>
    </source>
</evidence>
<dbReference type="InterPro" id="IPR005119">
    <property type="entry name" value="LysR_subst-bd"/>
</dbReference>
<comment type="similarity">
    <text evidence="1">Belongs to the LysR transcriptional regulatory family.</text>
</comment>
<reference evidence="6 7" key="1">
    <citation type="submission" date="2018-08" db="EMBL/GenBank/DDBJ databases">
        <title>Genomic Encyclopedia of Type Strains, Phase III (KMG-III): the genomes of soil and plant-associated and newly described type strains.</title>
        <authorList>
            <person name="Whitman W."/>
        </authorList>
    </citation>
    <scope>NUCLEOTIDE SEQUENCE [LARGE SCALE GENOMIC DNA]</scope>
    <source>
        <strain evidence="6 7">CECT 7375</strain>
    </source>
</reference>
<dbReference type="OrthoDB" id="8839911at2"/>
<feature type="domain" description="HTH lysR-type" evidence="5">
    <location>
        <begin position="6"/>
        <end position="63"/>
    </location>
</feature>
<dbReference type="InterPro" id="IPR036388">
    <property type="entry name" value="WH-like_DNA-bd_sf"/>
</dbReference>
<keyword evidence="2" id="KW-0805">Transcription regulation</keyword>
<dbReference type="Proteomes" id="UP000256542">
    <property type="component" value="Unassembled WGS sequence"/>
</dbReference>
<name>A0A3E0DT16_9GAMM</name>
<protein>
    <submittedName>
        <fullName evidence="6">LysR family transcriptional regulator</fullName>
    </submittedName>
</protein>
<dbReference type="PANTHER" id="PTHR30118:SF15">
    <property type="entry name" value="TRANSCRIPTIONAL REGULATORY PROTEIN"/>
    <property type="match status" value="1"/>
</dbReference>
<dbReference type="GO" id="GO:0003677">
    <property type="term" value="F:DNA binding"/>
    <property type="evidence" value="ECO:0007669"/>
    <property type="project" value="UniProtKB-KW"/>
</dbReference>
<comment type="caution">
    <text evidence="6">The sequence shown here is derived from an EMBL/GenBank/DDBJ whole genome shotgun (WGS) entry which is preliminary data.</text>
</comment>
<sequence>MDFKGIDLNLLAAFDALMIERNVTRAAARVGVSQPAMSAALSRLRVLLADPLFIRSAHGLLPTAKSRELAEPVAQALRQIEVAFLPKPLFDPSTASMTFTLGLVEYQSMVLLPRLTAHLALQGAGLSVSVCGVRNRDHAIELLDAGTIDAAVGVLPMKSENRILAQPVMQDEFVTIVRKGHPLVEKDISLETFLSLQHILISPEGDRHGFVDQALAKEGKSRTLALTLPHMFAVPSVIANSDLTATVLKRVVAHSPAQAEILQLPPPIELPTISFDLIWHKRNDSALSQRWFREQISILASTF</sequence>
<dbReference type="Gene3D" id="3.40.190.10">
    <property type="entry name" value="Periplasmic binding protein-like II"/>
    <property type="match status" value="2"/>
</dbReference>
<evidence type="ECO:0000256" key="3">
    <source>
        <dbReference type="ARBA" id="ARBA00023125"/>
    </source>
</evidence>
<dbReference type="SUPFAM" id="SSF53850">
    <property type="entry name" value="Periplasmic binding protein-like II"/>
    <property type="match status" value="1"/>
</dbReference>
<dbReference type="Pfam" id="PF00126">
    <property type="entry name" value="HTH_1"/>
    <property type="match status" value="1"/>
</dbReference>
<dbReference type="PANTHER" id="PTHR30118">
    <property type="entry name" value="HTH-TYPE TRANSCRIPTIONAL REGULATOR LEUO-RELATED"/>
    <property type="match status" value="1"/>
</dbReference>
<dbReference type="InterPro" id="IPR050389">
    <property type="entry name" value="LysR-type_TF"/>
</dbReference>
<dbReference type="InterPro" id="IPR036390">
    <property type="entry name" value="WH_DNA-bd_sf"/>
</dbReference>
<dbReference type="InterPro" id="IPR037402">
    <property type="entry name" value="YidZ_PBP2"/>
</dbReference>
<organism evidence="6 7">
    <name type="scientific">Marinomonas pollencensis</name>
    <dbReference type="NCBI Taxonomy" id="491954"/>
    <lineage>
        <taxon>Bacteria</taxon>
        <taxon>Pseudomonadati</taxon>
        <taxon>Pseudomonadota</taxon>
        <taxon>Gammaproteobacteria</taxon>
        <taxon>Oceanospirillales</taxon>
        <taxon>Oceanospirillaceae</taxon>
        <taxon>Marinomonas</taxon>
    </lineage>
</organism>
<accession>A0A3E0DT16</accession>
<dbReference type="RefSeq" id="WP_115895888.1">
    <property type="nucleotide sequence ID" value="NZ_QUNG01000001.1"/>
</dbReference>
<keyword evidence="4" id="KW-0804">Transcription</keyword>